<reference evidence="3 4" key="1">
    <citation type="submission" date="2017-09" db="EMBL/GenBank/DDBJ databases">
        <title>Large-scale bioinformatics analysis of Bacillus genomes uncovers conserved roles of natural products in bacterial physiology.</title>
        <authorList>
            <consortium name="Agbiome Team Llc"/>
            <person name="Bleich R.M."/>
            <person name="Kirk G.J."/>
            <person name="Santa Maria K.C."/>
            <person name="Allen S.E."/>
            <person name="Farag S."/>
            <person name="Shank E.A."/>
            <person name="Bowers A."/>
        </authorList>
    </citation>
    <scope>NUCLEOTIDE SEQUENCE [LARGE SCALE GENOMIC DNA]</scope>
    <source>
        <strain evidence="3 4">AFS027647</strain>
    </source>
</reference>
<comment type="caution">
    <text evidence="3">The sequence shown here is derived from an EMBL/GenBank/DDBJ whole genome shotgun (WGS) entry which is preliminary data.</text>
</comment>
<dbReference type="EMBL" id="NUAN01000071">
    <property type="protein sequence ID" value="PEN97815.1"/>
    <property type="molecule type" value="Genomic_DNA"/>
</dbReference>
<gene>
    <name evidence="3" type="ORF">CN553_12245</name>
</gene>
<feature type="signal peptide" evidence="2">
    <location>
        <begin position="1"/>
        <end position="22"/>
    </location>
</feature>
<keyword evidence="1" id="KW-0175">Coiled coil</keyword>
<feature type="chain" id="PRO_5040783076" description="DUF1433 domain-containing protein" evidence="2">
    <location>
        <begin position="23"/>
        <end position="160"/>
    </location>
</feature>
<organism evidence="3 4">
    <name type="scientific">Bacillus cereus</name>
    <dbReference type="NCBI Taxonomy" id="1396"/>
    <lineage>
        <taxon>Bacteria</taxon>
        <taxon>Bacillati</taxon>
        <taxon>Bacillota</taxon>
        <taxon>Bacilli</taxon>
        <taxon>Bacillales</taxon>
        <taxon>Bacillaceae</taxon>
        <taxon>Bacillus</taxon>
        <taxon>Bacillus cereus group</taxon>
    </lineage>
</organism>
<dbReference type="AlphaFoldDB" id="A0A9X6YMJ9"/>
<evidence type="ECO:0000256" key="2">
    <source>
        <dbReference type="SAM" id="SignalP"/>
    </source>
</evidence>
<protein>
    <recommendedName>
        <fullName evidence="5">DUF1433 domain-containing protein</fullName>
    </recommendedName>
</protein>
<evidence type="ECO:0008006" key="5">
    <source>
        <dbReference type="Google" id="ProtNLM"/>
    </source>
</evidence>
<dbReference type="Proteomes" id="UP000220691">
    <property type="component" value="Unassembled WGS sequence"/>
</dbReference>
<keyword evidence="2" id="KW-0732">Signal</keyword>
<accession>A0A9X6YMJ9</accession>
<proteinExistence type="predicted"/>
<evidence type="ECO:0000256" key="1">
    <source>
        <dbReference type="SAM" id="Coils"/>
    </source>
</evidence>
<sequence length="160" mass="18025">MKKFIKMLLVVMVTAISVGMFTKETEQKNISVQAEQMSAQEKELQDVKKELADAKEKISEAQKITGINHFIIDKVDEKFAYALAIDDYGTFEDNYVVIEKDDYHGVPYKQGDIVTISFDGMGEIGDHERTTQGQLEMLNDGFGGIIESYKKGFEAEKPQA</sequence>
<name>A0A9X6YMJ9_BACCE</name>
<evidence type="ECO:0000313" key="3">
    <source>
        <dbReference type="EMBL" id="PEN97815.1"/>
    </source>
</evidence>
<feature type="coiled-coil region" evidence="1">
    <location>
        <begin position="30"/>
        <end position="64"/>
    </location>
</feature>
<evidence type="ECO:0000313" key="4">
    <source>
        <dbReference type="Proteomes" id="UP000220691"/>
    </source>
</evidence>
<dbReference type="RefSeq" id="WP_098126412.1">
    <property type="nucleotide sequence ID" value="NZ_NUAN01000071.1"/>
</dbReference>